<dbReference type="EMBL" id="FOZV01000007">
    <property type="protein sequence ID" value="SFS83699.1"/>
    <property type="molecule type" value="Genomic_DNA"/>
</dbReference>
<dbReference type="SUPFAM" id="SSF55874">
    <property type="entry name" value="ATPase domain of HSP90 chaperone/DNA topoisomerase II/histidine kinase"/>
    <property type="match status" value="1"/>
</dbReference>
<dbReference type="Pfam" id="PF00989">
    <property type="entry name" value="PAS"/>
    <property type="match status" value="1"/>
</dbReference>
<dbReference type="PANTHER" id="PTHR43065:SF10">
    <property type="entry name" value="PEROXIDE STRESS-ACTIVATED HISTIDINE KINASE MAK3"/>
    <property type="match status" value="1"/>
</dbReference>
<evidence type="ECO:0000259" key="14">
    <source>
        <dbReference type="PROSITE" id="PS50113"/>
    </source>
</evidence>
<evidence type="ECO:0000256" key="4">
    <source>
        <dbReference type="ARBA" id="ARBA00022679"/>
    </source>
</evidence>
<dbReference type="InterPro" id="IPR003661">
    <property type="entry name" value="HisK_dim/P_dom"/>
</dbReference>
<dbReference type="CDD" id="cd00130">
    <property type="entry name" value="PAS"/>
    <property type="match status" value="1"/>
</dbReference>
<dbReference type="SUPFAM" id="SSF47384">
    <property type="entry name" value="Homodimeric domain of signal transducing histidine kinase"/>
    <property type="match status" value="1"/>
</dbReference>
<keyword evidence="11" id="KW-0812">Transmembrane</keyword>
<evidence type="ECO:0000256" key="8">
    <source>
        <dbReference type="ARBA" id="ARBA00023012"/>
    </source>
</evidence>
<comment type="catalytic activity">
    <reaction evidence="1">
        <text>ATP + protein L-histidine = ADP + protein N-phospho-L-histidine.</text>
        <dbReference type="EC" id="2.7.13.3"/>
    </reaction>
</comment>
<dbReference type="SMART" id="SM00387">
    <property type="entry name" value="HATPase_c"/>
    <property type="match status" value="1"/>
</dbReference>
<keyword evidence="4" id="KW-0808">Transferase</keyword>
<dbReference type="EC" id="2.7.13.3" evidence="2"/>
<dbReference type="SMART" id="SM00388">
    <property type="entry name" value="HisKA"/>
    <property type="match status" value="1"/>
</dbReference>
<protein>
    <recommendedName>
        <fullName evidence="10">Sensor protein FixL</fullName>
        <ecNumber evidence="2">2.7.13.3</ecNumber>
    </recommendedName>
</protein>
<feature type="domain" description="PAS" evidence="13">
    <location>
        <begin position="102"/>
        <end position="172"/>
    </location>
</feature>
<dbReference type="InterPro" id="IPR013767">
    <property type="entry name" value="PAS_fold"/>
</dbReference>
<dbReference type="InterPro" id="IPR036890">
    <property type="entry name" value="HATPase_C_sf"/>
</dbReference>
<dbReference type="InterPro" id="IPR036097">
    <property type="entry name" value="HisK_dim/P_sf"/>
</dbReference>
<gene>
    <name evidence="15" type="ORF">SAMN05192570_2939</name>
</gene>
<dbReference type="CDD" id="cd00082">
    <property type="entry name" value="HisKA"/>
    <property type="match status" value="1"/>
</dbReference>
<dbReference type="PRINTS" id="PR00344">
    <property type="entry name" value="BCTRLSENSOR"/>
</dbReference>
<dbReference type="RefSeq" id="WP_425425135.1">
    <property type="nucleotide sequence ID" value="NZ_FOZV01000007.1"/>
</dbReference>
<dbReference type="InterPro" id="IPR000700">
    <property type="entry name" value="PAS-assoc_C"/>
</dbReference>
<sequence length="471" mass="50957">MGTALALAIGLAATAYLEDRIAFLLFIPVVFAAATLGGLGPGLAATLLGVAGGVVLTWQQGGGDLASTAAFVAIGCMIGAGGEMFQVMRDRAVAVNSDLRSREAHLSSILATVPDAMVVIDERGTMRSFSDAAERLFGWRAEEAIGQNVKILMPSPYREAHDNYLDRYLTTGEKRIIGVGRVVVGERKDGSTFPMELSVGEMVSGQERFFTGFVRDLTERQRTEARLQELQTELVHISRLTALGEMASALAHELNQPLSAVANYLKGSSRLLRGPEVPREMLKEAIDLAGDQALRAGDIIRRLRDFVARGETERRIESLHKLIEEAGALALVGAKEHGVSVRFRFDPAIDLVLADRVQVQQVVLNLIRNAIEAMEESPRKQLDVRIEDGGDHLALVSVSDTGSGLAPEVVDQLFQPFITTKRTGMGVGLSISRTIVEAHGGRIWAVPNPGGGTRFCFTLMTVDEKELENDD</sequence>
<evidence type="ECO:0000256" key="5">
    <source>
        <dbReference type="ARBA" id="ARBA00022741"/>
    </source>
</evidence>
<evidence type="ECO:0000259" key="12">
    <source>
        <dbReference type="PROSITE" id="PS50109"/>
    </source>
</evidence>
<dbReference type="GO" id="GO:0006355">
    <property type="term" value="P:regulation of DNA-templated transcription"/>
    <property type="evidence" value="ECO:0007669"/>
    <property type="project" value="InterPro"/>
</dbReference>
<evidence type="ECO:0000256" key="6">
    <source>
        <dbReference type="ARBA" id="ARBA00022777"/>
    </source>
</evidence>
<dbReference type="Pfam" id="PF00512">
    <property type="entry name" value="HisKA"/>
    <property type="match status" value="1"/>
</dbReference>
<dbReference type="InterPro" id="IPR004358">
    <property type="entry name" value="Sig_transdc_His_kin-like_C"/>
</dbReference>
<keyword evidence="11" id="KW-0472">Membrane</keyword>
<keyword evidence="8" id="KW-0902">Two-component regulatory system</keyword>
<evidence type="ECO:0000256" key="9">
    <source>
        <dbReference type="ARBA" id="ARBA00059827"/>
    </source>
</evidence>
<keyword evidence="16" id="KW-1185">Reference proteome</keyword>
<dbReference type="Proteomes" id="UP000198788">
    <property type="component" value="Unassembled WGS sequence"/>
</dbReference>
<evidence type="ECO:0000256" key="1">
    <source>
        <dbReference type="ARBA" id="ARBA00000085"/>
    </source>
</evidence>
<keyword evidence="7" id="KW-0067">ATP-binding</keyword>
<dbReference type="InterPro" id="IPR003594">
    <property type="entry name" value="HATPase_dom"/>
</dbReference>
<dbReference type="GO" id="GO:0000155">
    <property type="term" value="F:phosphorelay sensor kinase activity"/>
    <property type="evidence" value="ECO:0007669"/>
    <property type="project" value="InterPro"/>
</dbReference>
<dbReference type="Gene3D" id="3.30.450.20">
    <property type="entry name" value="PAS domain"/>
    <property type="match status" value="1"/>
</dbReference>
<organism evidence="15 16">
    <name type="scientific">Brevundimonas viscosa</name>
    <dbReference type="NCBI Taxonomy" id="871741"/>
    <lineage>
        <taxon>Bacteria</taxon>
        <taxon>Pseudomonadati</taxon>
        <taxon>Pseudomonadota</taxon>
        <taxon>Alphaproteobacteria</taxon>
        <taxon>Caulobacterales</taxon>
        <taxon>Caulobacteraceae</taxon>
        <taxon>Brevundimonas</taxon>
    </lineage>
</organism>
<dbReference type="InterPro" id="IPR005467">
    <property type="entry name" value="His_kinase_dom"/>
</dbReference>
<evidence type="ECO:0000256" key="2">
    <source>
        <dbReference type="ARBA" id="ARBA00012438"/>
    </source>
</evidence>
<dbReference type="SUPFAM" id="SSF55785">
    <property type="entry name" value="PYP-like sensor domain (PAS domain)"/>
    <property type="match status" value="1"/>
</dbReference>
<evidence type="ECO:0000313" key="16">
    <source>
        <dbReference type="Proteomes" id="UP000198788"/>
    </source>
</evidence>
<feature type="domain" description="Histidine kinase" evidence="12">
    <location>
        <begin position="249"/>
        <end position="463"/>
    </location>
</feature>
<evidence type="ECO:0000256" key="11">
    <source>
        <dbReference type="SAM" id="Phobius"/>
    </source>
</evidence>
<dbReference type="NCBIfam" id="TIGR00229">
    <property type="entry name" value="sensory_box"/>
    <property type="match status" value="1"/>
</dbReference>
<keyword evidence="6 15" id="KW-0418">Kinase</keyword>
<keyword evidence="3" id="KW-0597">Phosphoprotein</keyword>
<proteinExistence type="predicted"/>
<dbReference type="Gene3D" id="6.10.250.2580">
    <property type="match status" value="1"/>
</dbReference>
<keyword evidence="5" id="KW-0547">Nucleotide-binding</keyword>
<dbReference type="PROSITE" id="PS50109">
    <property type="entry name" value="HIS_KIN"/>
    <property type="match status" value="1"/>
</dbReference>
<dbReference type="PANTHER" id="PTHR43065">
    <property type="entry name" value="SENSOR HISTIDINE KINASE"/>
    <property type="match status" value="1"/>
</dbReference>
<evidence type="ECO:0000256" key="10">
    <source>
        <dbReference type="ARBA" id="ARBA00070616"/>
    </source>
</evidence>
<feature type="transmembrane region" description="Helical" evidence="11">
    <location>
        <begin position="25"/>
        <end position="58"/>
    </location>
</feature>
<comment type="function">
    <text evidence="9">Putative oxygen sensor; modulates the activity of FixJ, a transcriptional activator of nitrogen fixation fixK gene. FixL probably acts as a kinase that phosphorylates FixJ.</text>
</comment>
<feature type="domain" description="PAC" evidence="14">
    <location>
        <begin position="170"/>
        <end position="229"/>
    </location>
</feature>
<dbReference type="FunFam" id="3.30.450.20:FF:000060">
    <property type="entry name" value="Sensor protein FixL"/>
    <property type="match status" value="1"/>
</dbReference>
<dbReference type="InterPro" id="IPR000014">
    <property type="entry name" value="PAS"/>
</dbReference>
<evidence type="ECO:0000256" key="7">
    <source>
        <dbReference type="ARBA" id="ARBA00022840"/>
    </source>
</evidence>
<keyword evidence="11" id="KW-1133">Transmembrane helix</keyword>
<dbReference type="Gene3D" id="1.10.287.130">
    <property type="match status" value="1"/>
</dbReference>
<dbReference type="PROSITE" id="PS50113">
    <property type="entry name" value="PAC"/>
    <property type="match status" value="1"/>
</dbReference>
<dbReference type="STRING" id="871741.SAMN05192570_2939"/>
<evidence type="ECO:0000256" key="3">
    <source>
        <dbReference type="ARBA" id="ARBA00022553"/>
    </source>
</evidence>
<dbReference type="AlphaFoldDB" id="A0A1I6T352"/>
<dbReference type="InterPro" id="IPR035965">
    <property type="entry name" value="PAS-like_dom_sf"/>
</dbReference>
<dbReference type="SMART" id="SM00091">
    <property type="entry name" value="PAS"/>
    <property type="match status" value="1"/>
</dbReference>
<name>A0A1I6T352_9CAUL</name>
<accession>A0A1I6T352</accession>
<dbReference type="Gene3D" id="3.30.565.10">
    <property type="entry name" value="Histidine kinase-like ATPase, C-terminal domain"/>
    <property type="match status" value="1"/>
</dbReference>
<evidence type="ECO:0000313" key="15">
    <source>
        <dbReference type="EMBL" id="SFS83699.1"/>
    </source>
</evidence>
<evidence type="ECO:0000259" key="13">
    <source>
        <dbReference type="PROSITE" id="PS50112"/>
    </source>
</evidence>
<dbReference type="Pfam" id="PF02518">
    <property type="entry name" value="HATPase_c"/>
    <property type="match status" value="1"/>
</dbReference>
<dbReference type="GO" id="GO:0005524">
    <property type="term" value="F:ATP binding"/>
    <property type="evidence" value="ECO:0007669"/>
    <property type="project" value="UniProtKB-KW"/>
</dbReference>
<dbReference type="PROSITE" id="PS50112">
    <property type="entry name" value="PAS"/>
    <property type="match status" value="1"/>
</dbReference>
<reference evidence="16" key="1">
    <citation type="submission" date="2016-10" db="EMBL/GenBank/DDBJ databases">
        <authorList>
            <person name="Varghese N."/>
            <person name="Submissions S."/>
        </authorList>
    </citation>
    <scope>NUCLEOTIDE SEQUENCE [LARGE SCALE GENOMIC DNA]</scope>
    <source>
        <strain evidence="16">CGMCC 1.10683</strain>
    </source>
</reference>